<dbReference type="InterPro" id="IPR000253">
    <property type="entry name" value="FHA_dom"/>
</dbReference>
<evidence type="ECO:0000259" key="3">
    <source>
        <dbReference type="PROSITE" id="PS50006"/>
    </source>
</evidence>
<evidence type="ECO:0000313" key="5">
    <source>
        <dbReference type="Proteomes" id="UP001595696"/>
    </source>
</evidence>
<feature type="region of interest" description="Disordered" evidence="2">
    <location>
        <begin position="199"/>
        <end position="237"/>
    </location>
</feature>
<feature type="domain" description="FHA" evidence="3">
    <location>
        <begin position="322"/>
        <end position="378"/>
    </location>
</feature>
<dbReference type="Gene3D" id="2.60.200.20">
    <property type="match status" value="1"/>
</dbReference>
<sequence length="418" mass="43944">MRGLARTAQVEVVPGRHIVAVADGVVAVVAHRAETPVTAISRAWRHTGAVLDLIATATADDRENPGRAFARLATTWLMGLPDGEGVEFGVLTPVGAGVAVFLHGGVRAVLDAERRTEILRGRDAGFTVDRLVTPAPAVGIGLYVDEPEREVENLPVRGVFGLGGGTVPGAAAVLWTDGDGHGPALLRPTEARPRTGVVLDKHLRPEAANAPTERPGPPRDPRRTTTPRPLIPADLEDTVVPSAADAVRDPAPPAPTADRIGGVVVQGFPCPRRHLNDPRVSYCAVCGLSMDHPGRSLTEGLRPPLGILLLDDGQTLVLDGDLVLGREPEHHEAVAARGARPIRIADPSGGMSRAHAEIRLIAWDVTVVDGGSTNGTHLRAAGHHEWTRAVPGHPMTLAPGTQLLLGGRVCTFDSPHQS</sequence>
<dbReference type="EMBL" id="JBHSAX010000003">
    <property type="protein sequence ID" value="MFC3960892.1"/>
    <property type="molecule type" value="Genomic_DNA"/>
</dbReference>
<evidence type="ECO:0000313" key="4">
    <source>
        <dbReference type="EMBL" id="MFC3960892.1"/>
    </source>
</evidence>
<accession>A0ABV8DN24</accession>
<evidence type="ECO:0000256" key="2">
    <source>
        <dbReference type="SAM" id="MobiDB-lite"/>
    </source>
</evidence>
<comment type="caution">
    <text evidence="4">The sequence shown here is derived from an EMBL/GenBank/DDBJ whole genome shotgun (WGS) entry which is preliminary data.</text>
</comment>
<proteinExistence type="predicted"/>
<gene>
    <name evidence="4" type="ORF">ACFO0B_02685</name>
</gene>
<keyword evidence="1" id="KW-0597">Phosphoprotein</keyword>
<reference evidence="5" key="1">
    <citation type="journal article" date="2019" name="Int. J. Syst. Evol. Microbiol.">
        <title>The Global Catalogue of Microorganisms (GCM) 10K type strain sequencing project: providing services to taxonomists for standard genome sequencing and annotation.</title>
        <authorList>
            <consortium name="The Broad Institute Genomics Platform"/>
            <consortium name="The Broad Institute Genome Sequencing Center for Infectious Disease"/>
            <person name="Wu L."/>
            <person name="Ma J."/>
        </authorList>
    </citation>
    <scope>NUCLEOTIDE SEQUENCE [LARGE SCALE GENOMIC DNA]</scope>
    <source>
        <strain evidence="5">CGMCC 4.7330</strain>
    </source>
</reference>
<organism evidence="4 5">
    <name type="scientific">Nocardia jiangsuensis</name>
    <dbReference type="NCBI Taxonomy" id="1691563"/>
    <lineage>
        <taxon>Bacteria</taxon>
        <taxon>Bacillati</taxon>
        <taxon>Actinomycetota</taxon>
        <taxon>Actinomycetes</taxon>
        <taxon>Mycobacteriales</taxon>
        <taxon>Nocardiaceae</taxon>
        <taxon>Nocardia</taxon>
    </lineage>
</organism>
<dbReference type="Proteomes" id="UP001595696">
    <property type="component" value="Unassembled WGS sequence"/>
</dbReference>
<name>A0ABV8DN24_9NOCA</name>
<dbReference type="CDD" id="cd00060">
    <property type="entry name" value="FHA"/>
    <property type="match status" value="1"/>
</dbReference>
<keyword evidence="5" id="KW-1185">Reference proteome</keyword>
<protein>
    <submittedName>
        <fullName evidence="4">FHA domain-containing protein</fullName>
    </submittedName>
</protein>
<dbReference type="SUPFAM" id="SSF49879">
    <property type="entry name" value="SMAD/FHA domain"/>
    <property type="match status" value="1"/>
</dbReference>
<dbReference type="Pfam" id="PF00498">
    <property type="entry name" value="FHA"/>
    <property type="match status" value="1"/>
</dbReference>
<dbReference type="PROSITE" id="PS50006">
    <property type="entry name" value="FHA_DOMAIN"/>
    <property type="match status" value="1"/>
</dbReference>
<dbReference type="InterPro" id="IPR008984">
    <property type="entry name" value="SMAD_FHA_dom_sf"/>
</dbReference>
<evidence type="ECO:0000256" key="1">
    <source>
        <dbReference type="ARBA" id="ARBA00022553"/>
    </source>
</evidence>
<dbReference type="RefSeq" id="WP_378610660.1">
    <property type="nucleotide sequence ID" value="NZ_JBHSAX010000003.1"/>
</dbReference>